<gene>
    <name evidence="2" type="ORF">DPMN_041236</name>
</gene>
<evidence type="ECO:0000313" key="2">
    <source>
        <dbReference type="EMBL" id="KAH3734789.1"/>
    </source>
</evidence>
<dbReference type="EMBL" id="JAIWYP010000011">
    <property type="protein sequence ID" value="KAH3734789.1"/>
    <property type="molecule type" value="Genomic_DNA"/>
</dbReference>
<sequence length="61" mass="6373">MPAEPRYTATPPALTVSIPASDPGRATSTPRFYPARRQLCPGGTPVNAGGVPAECLFSYIP</sequence>
<proteinExistence type="predicted"/>
<organism evidence="2 3">
    <name type="scientific">Dreissena polymorpha</name>
    <name type="common">Zebra mussel</name>
    <name type="synonym">Mytilus polymorpha</name>
    <dbReference type="NCBI Taxonomy" id="45954"/>
    <lineage>
        <taxon>Eukaryota</taxon>
        <taxon>Metazoa</taxon>
        <taxon>Spiralia</taxon>
        <taxon>Lophotrochozoa</taxon>
        <taxon>Mollusca</taxon>
        <taxon>Bivalvia</taxon>
        <taxon>Autobranchia</taxon>
        <taxon>Heteroconchia</taxon>
        <taxon>Euheterodonta</taxon>
        <taxon>Imparidentia</taxon>
        <taxon>Neoheterodontei</taxon>
        <taxon>Myida</taxon>
        <taxon>Dreissenoidea</taxon>
        <taxon>Dreissenidae</taxon>
        <taxon>Dreissena</taxon>
    </lineage>
</organism>
<dbReference type="AlphaFoldDB" id="A0A9D4CY99"/>
<reference evidence="2" key="2">
    <citation type="submission" date="2020-11" db="EMBL/GenBank/DDBJ databases">
        <authorList>
            <person name="McCartney M.A."/>
            <person name="Auch B."/>
            <person name="Kono T."/>
            <person name="Mallez S."/>
            <person name="Becker A."/>
            <person name="Gohl D.M."/>
            <person name="Silverstein K.A.T."/>
            <person name="Koren S."/>
            <person name="Bechman K.B."/>
            <person name="Herman A."/>
            <person name="Abrahante J.E."/>
            <person name="Garbe J."/>
        </authorList>
    </citation>
    <scope>NUCLEOTIDE SEQUENCE</scope>
    <source>
        <strain evidence="2">Duluth1</strain>
        <tissue evidence="2">Whole animal</tissue>
    </source>
</reference>
<evidence type="ECO:0000313" key="3">
    <source>
        <dbReference type="Proteomes" id="UP000828390"/>
    </source>
</evidence>
<dbReference type="Proteomes" id="UP000828390">
    <property type="component" value="Unassembled WGS sequence"/>
</dbReference>
<protein>
    <submittedName>
        <fullName evidence="2">Uncharacterized protein</fullName>
    </submittedName>
</protein>
<evidence type="ECO:0000256" key="1">
    <source>
        <dbReference type="SAM" id="MobiDB-lite"/>
    </source>
</evidence>
<name>A0A9D4CY99_DREPO</name>
<keyword evidence="3" id="KW-1185">Reference proteome</keyword>
<comment type="caution">
    <text evidence="2">The sequence shown here is derived from an EMBL/GenBank/DDBJ whole genome shotgun (WGS) entry which is preliminary data.</text>
</comment>
<accession>A0A9D4CY99</accession>
<feature type="region of interest" description="Disordered" evidence="1">
    <location>
        <begin position="1"/>
        <end position="31"/>
    </location>
</feature>
<reference evidence="2" key="1">
    <citation type="journal article" date="2019" name="bioRxiv">
        <title>The Genome of the Zebra Mussel, Dreissena polymorpha: A Resource for Invasive Species Research.</title>
        <authorList>
            <person name="McCartney M.A."/>
            <person name="Auch B."/>
            <person name="Kono T."/>
            <person name="Mallez S."/>
            <person name="Zhang Y."/>
            <person name="Obille A."/>
            <person name="Becker A."/>
            <person name="Abrahante J.E."/>
            <person name="Garbe J."/>
            <person name="Badalamenti J.P."/>
            <person name="Herman A."/>
            <person name="Mangelson H."/>
            <person name="Liachko I."/>
            <person name="Sullivan S."/>
            <person name="Sone E.D."/>
            <person name="Koren S."/>
            <person name="Silverstein K.A.T."/>
            <person name="Beckman K.B."/>
            <person name="Gohl D.M."/>
        </authorList>
    </citation>
    <scope>NUCLEOTIDE SEQUENCE</scope>
    <source>
        <strain evidence="2">Duluth1</strain>
        <tissue evidence="2">Whole animal</tissue>
    </source>
</reference>